<feature type="transmembrane region" description="Helical" evidence="1">
    <location>
        <begin position="129"/>
        <end position="149"/>
    </location>
</feature>
<feature type="transmembrane region" description="Helical" evidence="1">
    <location>
        <begin position="155"/>
        <end position="175"/>
    </location>
</feature>
<dbReference type="EMBL" id="LS483346">
    <property type="protein sequence ID" value="SQF34551.1"/>
    <property type="molecule type" value="Genomic_DNA"/>
</dbReference>
<dbReference type="Proteomes" id="UP000249623">
    <property type="component" value="Chromosome 1"/>
</dbReference>
<keyword evidence="1" id="KW-1133">Transmembrane helix</keyword>
<feature type="transmembrane region" description="Helical" evidence="1">
    <location>
        <begin position="196"/>
        <end position="215"/>
    </location>
</feature>
<evidence type="ECO:0000256" key="1">
    <source>
        <dbReference type="SAM" id="Phobius"/>
    </source>
</evidence>
<keyword evidence="1" id="KW-0812">Transmembrane</keyword>
<sequence>MNNENLVKRSWEGFKKRLEELATKQNLEKENRIFDKFNLAISNYADAFAYYTKDGKKKNWQNIIYDILSLVVILNFFLLYVSLLVFVFGYRTNIFSQSYIKDFSVGIAILVTPISLIKMFDIVETLFKVFVASYYFSVVVLMIECIFIYMANSSLFSFILILFLMTISIIQLGSTKYFEFICFVKYCEEIIKGYKFVNWFKVIISFILVFFLAASLDNFKIFPFEWRLLILFSLLYLLYVRTLTDLIKISFNLFVYSLYLILLFVNRDNIDYFYNFTSMQFLLFVFSVLFSLERIAKGFSEFVEYVEDKSVLLYLERLGNKYKLAKRKFISIQLLRRNTNLDEQELVQQILIRFHFKIWEEFEELYKLYLNKKFVNYRVLVYQLMYQFLFYSENGNRVELRILENIYNLLHNEKIKQKIVMQEYNYDLCLYIYFIKQDYNLIVKIFENSIIKIKNNFVYLAYCAAKNLGEYEFAYKLQRKLPADTSELNKELKKLGKLFNIETI</sequence>
<name>A0A2X3XFN1_STRSA</name>
<reference evidence="2 3" key="1">
    <citation type="submission" date="2018-06" db="EMBL/GenBank/DDBJ databases">
        <authorList>
            <consortium name="Pathogen Informatics"/>
            <person name="Doyle S."/>
        </authorList>
    </citation>
    <scope>NUCLEOTIDE SEQUENCE [LARGE SCALE GENOMIC DNA]</scope>
    <source>
        <strain evidence="2 3">NCTC11085</strain>
    </source>
</reference>
<dbReference type="RefSeq" id="WP_002925151.1">
    <property type="nucleotide sequence ID" value="NZ_CP071430.1"/>
</dbReference>
<feature type="transmembrane region" description="Helical" evidence="1">
    <location>
        <begin position="246"/>
        <end position="266"/>
    </location>
</feature>
<gene>
    <name evidence="2" type="ORF">NCTC11085_00921</name>
</gene>
<proteinExistence type="predicted"/>
<feature type="transmembrane region" description="Helical" evidence="1">
    <location>
        <begin position="99"/>
        <end position="117"/>
    </location>
</feature>
<keyword evidence="1" id="KW-0472">Membrane</keyword>
<evidence type="ECO:0000313" key="3">
    <source>
        <dbReference type="Proteomes" id="UP000249623"/>
    </source>
</evidence>
<accession>A0A2X3XFN1</accession>
<feature type="transmembrane region" description="Helical" evidence="1">
    <location>
        <begin position="221"/>
        <end position="239"/>
    </location>
</feature>
<evidence type="ECO:0000313" key="2">
    <source>
        <dbReference type="EMBL" id="SQF34551.1"/>
    </source>
</evidence>
<organism evidence="2 3">
    <name type="scientific">Streptococcus sanguinis</name>
    <dbReference type="NCBI Taxonomy" id="1305"/>
    <lineage>
        <taxon>Bacteria</taxon>
        <taxon>Bacillati</taxon>
        <taxon>Bacillota</taxon>
        <taxon>Bacilli</taxon>
        <taxon>Lactobacillales</taxon>
        <taxon>Streptococcaceae</taxon>
        <taxon>Streptococcus</taxon>
    </lineage>
</organism>
<protein>
    <submittedName>
        <fullName evidence="2">Uncharacterized protein</fullName>
    </submittedName>
</protein>
<feature type="transmembrane region" description="Helical" evidence="1">
    <location>
        <begin position="272"/>
        <end position="292"/>
    </location>
</feature>
<dbReference type="AlphaFoldDB" id="A0A2X3XFN1"/>
<feature type="transmembrane region" description="Helical" evidence="1">
    <location>
        <begin position="63"/>
        <end position="87"/>
    </location>
</feature>